<dbReference type="GO" id="GO:0016301">
    <property type="term" value="F:kinase activity"/>
    <property type="evidence" value="ECO:0007669"/>
    <property type="project" value="UniProtKB-KW"/>
</dbReference>
<dbReference type="InterPro" id="IPR017438">
    <property type="entry name" value="ATP-NAD_kinase_N"/>
</dbReference>
<dbReference type="Gene3D" id="3.40.50.10330">
    <property type="entry name" value="Probable inorganic polyphosphate/atp-NAD kinase, domain 1"/>
    <property type="match status" value="1"/>
</dbReference>
<evidence type="ECO:0000313" key="6">
    <source>
        <dbReference type="EMBL" id="SEO80903.1"/>
    </source>
</evidence>
<name>A0A1H8SRW8_9EURY</name>
<dbReference type="GO" id="GO:0008654">
    <property type="term" value="P:phospholipid biosynthetic process"/>
    <property type="evidence" value="ECO:0007669"/>
    <property type="project" value="InterPro"/>
</dbReference>
<dbReference type="InterPro" id="IPR001206">
    <property type="entry name" value="Diacylglycerol_kinase_cat_dom"/>
</dbReference>
<dbReference type="SUPFAM" id="SSF111331">
    <property type="entry name" value="NAD kinase/diacylglycerol kinase-like"/>
    <property type="match status" value="1"/>
</dbReference>
<protein>
    <submittedName>
        <fullName evidence="6">Lipid kinase, YegS/Rv2252/BmrU family</fullName>
    </submittedName>
</protein>
<dbReference type="InterPro" id="IPR045540">
    <property type="entry name" value="YegS/DAGK_C"/>
</dbReference>
<dbReference type="NCBIfam" id="TIGR00147">
    <property type="entry name" value="YegS/Rv2252/BmrU family lipid kinase"/>
    <property type="match status" value="1"/>
</dbReference>
<sequence>MQVGSRRCILNPVSGTGDHAEYVTRLLRGRGFAVDHTEGEGDALALAREAGAAGVSELAVCGGDGTINEVLRGLDAADHLADVTLSVIPAGTANILARTVGIEGIEAAVDIADTGEIATVDVGMAGDEPFLVSCIAGFPAEASVATSSELKARFGTLAFLLTGAQQALSFDGLDVRLETEAETWEGEAICLLVGNARRFVEEGGQADMADGLFDVAVVERMPAGDLVSEAVRHRVLGQGTEGVTHIQAAQITVTGRDGPITFSRDGEVSAHETVTMAIRPRELNLRVGSDYEPTPE</sequence>
<evidence type="ECO:0000259" key="5">
    <source>
        <dbReference type="PROSITE" id="PS50146"/>
    </source>
</evidence>
<evidence type="ECO:0000256" key="1">
    <source>
        <dbReference type="ARBA" id="ARBA00022679"/>
    </source>
</evidence>
<organism evidence="6 7">
    <name type="scientific">Halorientalis persicus</name>
    <dbReference type="NCBI Taxonomy" id="1367881"/>
    <lineage>
        <taxon>Archaea</taxon>
        <taxon>Methanobacteriati</taxon>
        <taxon>Methanobacteriota</taxon>
        <taxon>Stenosarchaea group</taxon>
        <taxon>Halobacteria</taxon>
        <taxon>Halobacteriales</taxon>
        <taxon>Haloarculaceae</taxon>
        <taxon>Halorientalis</taxon>
    </lineage>
</organism>
<keyword evidence="4" id="KW-0067">ATP-binding</keyword>
<dbReference type="EMBL" id="FOCX01000020">
    <property type="protein sequence ID" value="SEO80903.1"/>
    <property type="molecule type" value="Genomic_DNA"/>
</dbReference>
<dbReference type="Pfam" id="PF19279">
    <property type="entry name" value="YegS_C"/>
    <property type="match status" value="1"/>
</dbReference>
<evidence type="ECO:0000256" key="4">
    <source>
        <dbReference type="ARBA" id="ARBA00022840"/>
    </source>
</evidence>
<gene>
    <name evidence="6" type="ORF">SAMN05216388_10203</name>
</gene>
<dbReference type="PANTHER" id="PTHR12358">
    <property type="entry name" value="SPHINGOSINE KINASE"/>
    <property type="match status" value="1"/>
</dbReference>
<keyword evidence="3 6" id="KW-0418">Kinase</keyword>
<evidence type="ECO:0000256" key="3">
    <source>
        <dbReference type="ARBA" id="ARBA00022777"/>
    </source>
</evidence>
<dbReference type="PROSITE" id="PS50146">
    <property type="entry name" value="DAGK"/>
    <property type="match status" value="1"/>
</dbReference>
<evidence type="ECO:0000313" key="7">
    <source>
        <dbReference type="Proteomes" id="UP000198775"/>
    </source>
</evidence>
<dbReference type="GO" id="GO:0005524">
    <property type="term" value="F:ATP binding"/>
    <property type="evidence" value="ECO:0007669"/>
    <property type="project" value="UniProtKB-KW"/>
</dbReference>
<keyword evidence="7" id="KW-1185">Reference proteome</keyword>
<dbReference type="AlphaFoldDB" id="A0A1H8SRW8"/>
<feature type="domain" description="DAGKc" evidence="5">
    <location>
        <begin position="1"/>
        <end position="129"/>
    </location>
</feature>
<dbReference type="SMART" id="SM00046">
    <property type="entry name" value="DAGKc"/>
    <property type="match status" value="1"/>
</dbReference>
<keyword evidence="1" id="KW-0808">Transferase</keyword>
<dbReference type="Pfam" id="PF00781">
    <property type="entry name" value="DAGK_cat"/>
    <property type="match status" value="1"/>
</dbReference>
<reference evidence="7" key="1">
    <citation type="submission" date="2016-10" db="EMBL/GenBank/DDBJ databases">
        <authorList>
            <person name="Varghese N."/>
            <person name="Submissions S."/>
        </authorList>
    </citation>
    <scope>NUCLEOTIDE SEQUENCE [LARGE SCALE GENOMIC DNA]</scope>
    <source>
        <strain evidence="7">IBRC-M 10043</strain>
    </source>
</reference>
<dbReference type="Gene3D" id="2.60.200.40">
    <property type="match status" value="1"/>
</dbReference>
<proteinExistence type="predicted"/>
<dbReference type="InterPro" id="IPR050187">
    <property type="entry name" value="Lipid_Phosphate_FormReg"/>
</dbReference>
<dbReference type="InterPro" id="IPR016064">
    <property type="entry name" value="NAD/diacylglycerol_kinase_sf"/>
</dbReference>
<dbReference type="OrthoDB" id="57577at2157"/>
<dbReference type="RefSeq" id="WP_092662497.1">
    <property type="nucleotide sequence ID" value="NZ_FOCX01000020.1"/>
</dbReference>
<dbReference type="InterPro" id="IPR005218">
    <property type="entry name" value="Diacylglycerol/lipid_kinase"/>
</dbReference>
<keyword evidence="2" id="KW-0547">Nucleotide-binding</keyword>
<evidence type="ECO:0000256" key="2">
    <source>
        <dbReference type="ARBA" id="ARBA00022741"/>
    </source>
</evidence>
<accession>A0A1H8SRW8</accession>
<dbReference type="PANTHER" id="PTHR12358:SF54">
    <property type="entry name" value="SPHINGOSINE KINASE RELATED PROTEIN"/>
    <property type="match status" value="1"/>
</dbReference>
<dbReference type="Proteomes" id="UP000198775">
    <property type="component" value="Unassembled WGS sequence"/>
</dbReference>